<sequence length="173" mass="19576">SSIPRGFKPCLSKYSSPFDKEILQDDDKELWLIRIPDNVCVYNNKYALYKVPTDSFSSSSSSSSNSIDDDKAQNDVGISGQEMLSFDCLVPSREDNGKFVKVDKPFEHCLILDEIVDIPDSTALAESIRDSPIYKREQPEGLKLRFLPTGYYSSKYIYNKVIPINGISHCFIL</sequence>
<name>A0A1X0RFH0_RHIZD</name>
<dbReference type="GO" id="GO:0006360">
    <property type="term" value="P:transcription by RNA polymerase I"/>
    <property type="evidence" value="ECO:0007669"/>
    <property type="project" value="InterPro"/>
</dbReference>
<dbReference type="Proteomes" id="UP000242414">
    <property type="component" value="Unassembled WGS sequence"/>
</dbReference>
<evidence type="ECO:0000313" key="1">
    <source>
        <dbReference type="EMBL" id="ORE10618.1"/>
    </source>
</evidence>
<dbReference type="OrthoDB" id="76224at2759"/>
<accession>A0A1X0RFH0</accession>
<organism evidence="1">
    <name type="scientific">Rhizopus microsporus var. microsporus</name>
    <dbReference type="NCBI Taxonomy" id="86635"/>
    <lineage>
        <taxon>Eukaryota</taxon>
        <taxon>Fungi</taxon>
        <taxon>Fungi incertae sedis</taxon>
        <taxon>Mucoromycota</taxon>
        <taxon>Mucoromycotina</taxon>
        <taxon>Mucoromycetes</taxon>
        <taxon>Mucorales</taxon>
        <taxon>Mucorineae</taxon>
        <taxon>Rhizopodaceae</taxon>
        <taxon>Rhizopus</taxon>
    </lineage>
</organism>
<dbReference type="EMBL" id="KV921864">
    <property type="protein sequence ID" value="ORE10618.1"/>
    <property type="molecule type" value="Genomic_DNA"/>
</dbReference>
<proteinExistence type="predicted"/>
<dbReference type="InterPro" id="IPR013240">
    <property type="entry name" value="DNA-dir_RNA_pol1_su_RPA34"/>
</dbReference>
<dbReference type="AlphaFoldDB" id="A0A1X0RFH0"/>
<feature type="non-terminal residue" evidence="1">
    <location>
        <position position="1"/>
    </location>
</feature>
<dbReference type="VEuPathDB" id="FungiDB:BCV72DRAFT_313022"/>
<gene>
    <name evidence="1" type="ORF">BCV72DRAFT_313022</name>
</gene>
<dbReference type="Pfam" id="PF08208">
    <property type="entry name" value="RNA_polI_A34"/>
    <property type="match status" value="1"/>
</dbReference>
<dbReference type="Gene3D" id="6.20.250.70">
    <property type="match status" value="1"/>
</dbReference>
<protein>
    <submittedName>
        <fullName evidence="1">Uncharacterized protein</fullName>
    </submittedName>
</protein>
<reference evidence="1" key="1">
    <citation type="journal article" date="2016" name="Proc. Natl. Acad. Sci. U.S.A.">
        <title>Lipid metabolic changes in an early divergent fungus govern the establishment of a mutualistic symbiosis with endobacteria.</title>
        <authorList>
            <person name="Lastovetsky O.A."/>
            <person name="Gaspar M.L."/>
            <person name="Mondo S.J."/>
            <person name="LaButti K.M."/>
            <person name="Sandor L."/>
            <person name="Grigoriev I.V."/>
            <person name="Henry S.A."/>
            <person name="Pawlowska T.E."/>
        </authorList>
    </citation>
    <scope>NUCLEOTIDE SEQUENCE [LARGE SCALE GENOMIC DNA]</scope>
    <source>
        <strain evidence="1">ATCC 52814</strain>
    </source>
</reference>